<comment type="caution">
    <text evidence="2">The sequence shown here is derived from an EMBL/GenBank/DDBJ whole genome shotgun (WGS) entry which is preliminary data.</text>
</comment>
<dbReference type="Pfam" id="PF09946">
    <property type="entry name" value="DUF2178"/>
    <property type="match status" value="1"/>
</dbReference>
<evidence type="ECO:0008006" key="4">
    <source>
        <dbReference type="Google" id="ProtNLM"/>
    </source>
</evidence>
<keyword evidence="1" id="KW-0472">Membrane</keyword>
<reference evidence="3" key="1">
    <citation type="journal article" date="2019" name="Int. J. Syst. Evol. Microbiol.">
        <title>The Global Catalogue of Microorganisms (GCM) 10K type strain sequencing project: providing services to taxonomists for standard genome sequencing and annotation.</title>
        <authorList>
            <consortium name="The Broad Institute Genomics Platform"/>
            <consortium name="The Broad Institute Genome Sequencing Center for Infectious Disease"/>
            <person name="Wu L."/>
            <person name="Ma J."/>
        </authorList>
    </citation>
    <scope>NUCLEOTIDE SEQUENCE [LARGE SCALE GENOMIC DNA]</scope>
    <source>
        <strain evidence="3">CGMCC 1.12766</strain>
    </source>
</reference>
<organism evidence="2 3">
    <name type="scientific">Glycocaulis albus</name>
    <dbReference type="NCBI Taxonomy" id="1382801"/>
    <lineage>
        <taxon>Bacteria</taxon>
        <taxon>Pseudomonadati</taxon>
        <taxon>Pseudomonadota</taxon>
        <taxon>Alphaproteobacteria</taxon>
        <taxon>Maricaulales</taxon>
        <taxon>Maricaulaceae</taxon>
        <taxon>Glycocaulis</taxon>
    </lineage>
</organism>
<feature type="transmembrane region" description="Helical" evidence="1">
    <location>
        <begin position="87"/>
        <end position="106"/>
    </location>
</feature>
<gene>
    <name evidence="2" type="ORF">GCM10007420_20600</name>
</gene>
<dbReference type="EMBL" id="BMFS01000009">
    <property type="protein sequence ID" value="GGH04072.1"/>
    <property type="molecule type" value="Genomic_DNA"/>
</dbReference>
<evidence type="ECO:0000313" key="2">
    <source>
        <dbReference type="EMBL" id="GGH04072.1"/>
    </source>
</evidence>
<dbReference type="Proteomes" id="UP000648722">
    <property type="component" value="Unassembled WGS sequence"/>
</dbReference>
<dbReference type="RefSeq" id="WP_188452497.1">
    <property type="nucleotide sequence ID" value="NZ_BMFS01000009.1"/>
</dbReference>
<feature type="transmembrane region" description="Helical" evidence="1">
    <location>
        <begin position="7"/>
        <end position="29"/>
    </location>
</feature>
<keyword evidence="1" id="KW-1133">Transmembrane helix</keyword>
<evidence type="ECO:0000313" key="3">
    <source>
        <dbReference type="Proteomes" id="UP000648722"/>
    </source>
</evidence>
<protein>
    <recommendedName>
        <fullName evidence="4">DUF2178 domain-containing protein</fullName>
    </recommendedName>
</protein>
<sequence length="142" mass="15636">MSEREQFSWVWLGALTVFYGGYFVAISVLEASGEVGLFTRLGLLTAAAAASGLVIGFSMLVARSRREPGELVTPDERDRAIQRRARSIAYGVLLVGMIFVGCVMPFEATPWEIVQSTIFVIVIAEIVSCVVVITSYRRGWRV</sequence>
<feature type="transmembrane region" description="Helical" evidence="1">
    <location>
        <begin position="118"/>
        <end position="136"/>
    </location>
</feature>
<feature type="transmembrane region" description="Helical" evidence="1">
    <location>
        <begin position="41"/>
        <end position="62"/>
    </location>
</feature>
<name>A0ABQ1XV41_9PROT</name>
<dbReference type="InterPro" id="IPR019235">
    <property type="entry name" value="DUF2178_TM"/>
</dbReference>
<proteinExistence type="predicted"/>
<keyword evidence="1" id="KW-0812">Transmembrane</keyword>
<accession>A0ABQ1XV41</accession>
<keyword evidence="3" id="KW-1185">Reference proteome</keyword>
<evidence type="ECO:0000256" key="1">
    <source>
        <dbReference type="SAM" id="Phobius"/>
    </source>
</evidence>